<name>A0A511BXX2_9PROT</name>
<protein>
    <recommendedName>
        <fullName evidence="3">Protein ImuA</fullName>
    </recommendedName>
</protein>
<dbReference type="RefSeq" id="WP_147093969.1">
    <property type="nucleotide sequence ID" value="NZ_BJVC01000005.1"/>
</dbReference>
<dbReference type="InterPro" id="IPR027417">
    <property type="entry name" value="P-loop_NTPase"/>
</dbReference>
<comment type="caution">
    <text evidence="1">The sequence shown here is derived from an EMBL/GenBank/DDBJ whole genome shotgun (WGS) entry which is preliminary data.</text>
</comment>
<proteinExistence type="predicted"/>
<evidence type="ECO:0000313" key="2">
    <source>
        <dbReference type="Proteomes" id="UP000321405"/>
    </source>
</evidence>
<gene>
    <name evidence="1" type="ORF">SSA02_20410</name>
</gene>
<sequence>MKNGTEMARLRDSVARIEQRYRKSFAALYLETGLPCVDEALRGGLRRGVVHEFLGAGYDRVLCARPTHFIARVLARATGPVIWIVPAASGQGTLTLAGLETAGLASERLLCVEAEPARLVGTMEDVLRTPGVTAVVADLTGPLSLTASRRLHLAAEHAAATGFLLHRHDRPLSPNACWTRWRVGAAPSGPVILGRRALLPFAEAFSLSLLRRRGGEALSWRIGTDHAAPSALPLAAALAHDTLAQGASSQRSGLATGAVWA</sequence>
<dbReference type="OrthoDB" id="7202530at2"/>
<dbReference type="SUPFAM" id="SSF52540">
    <property type="entry name" value="P-loop containing nucleoside triphosphate hydrolases"/>
    <property type="match status" value="1"/>
</dbReference>
<evidence type="ECO:0000313" key="1">
    <source>
        <dbReference type="EMBL" id="GEL02878.1"/>
    </source>
</evidence>
<dbReference type="EMBL" id="BJVC01000005">
    <property type="protein sequence ID" value="GEL02878.1"/>
    <property type="molecule type" value="Genomic_DNA"/>
</dbReference>
<evidence type="ECO:0008006" key="3">
    <source>
        <dbReference type="Google" id="ProtNLM"/>
    </source>
</evidence>
<reference evidence="1 2" key="1">
    <citation type="submission" date="2019-07" db="EMBL/GenBank/DDBJ databases">
        <title>Whole genome shotgun sequence of Swaminathania salitolerans NBRC 104436.</title>
        <authorList>
            <person name="Hosoyama A."/>
            <person name="Uohara A."/>
            <person name="Ohji S."/>
            <person name="Ichikawa N."/>
        </authorList>
    </citation>
    <scope>NUCLEOTIDE SEQUENCE [LARGE SCALE GENOMIC DNA]</scope>
    <source>
        <strain evidence="1 2">NBRC 104436</strain>
    </source>
</reference>
<dbReference type="Proteomes" id="UP000321405">
    <property type="component" value="Unassembled WGS sequence"/>
</dbReference>
<organism evidence="1 2">
    <name type="scientific">Swaminathania salitolerans</name>
    <dbReference type="NCBI Taxonomy" id="182838"/>
    <lineage>
        <taxon>Bacteria</taxon>
        <taxon>Pseudomonadati</taxon>
        <taxon>Pseudomonadota</taxon>
        <taxon>Alphaproteobacteria</taxon>
        <taxon>Acetobacterales</taxon>
        <taxon>Acetobacteraceae</taxon>
        <taxon>Swaminathania</taxon>
    </lineage>
</organism>
<keyword evidence="2" id="KW-1185">Reference proteome</keyword>
<accession>A0A511BXX2</accession>
<dbReference type="AlphaFoldDB" id="A0A511BXX2"/>
<dbReference type="Gene3D" id="3.40.50.300">
    <property type="entry name" value="P-loop containing nucleotide triphosphate hydrolases"/>
    <property type="match status" value="1"/>
</dbReference>